<dbReference type="Proteomes" id="UP001596025">
    <property type="component" value="Unassembled WGS sequence"/>
</dbReference>
<evidence type="ECO:0000313" key="2">
    <source>
        <dbReference type="EMBL" id="MFC4694478.1"/>
    </source>
</evidence>
<dbReference type="EMBL" id="JBHSGR010000014">
    <property type="protein sequence ID" value="MFC4694478.1"/>
    <property type="molecule type" value="Genomic_DNA"/>
</dbReference>
<reference evidence="3" key="1">
    <citation type="journal article" date="2019" name="Int. J. Syst. Evol. Microbiol.">
        <title>The Global Catalogue of Microorganisms (GCM) 10K type strain sequencing project: providing services to taxonomists for standard genome sequencing and annotation.</title>
        <authorList>
            <consortium name="The Broad Institute Genomics Platform"/>
            <consortium name="The Broad Institute Genome Sequencing Center for Infectious Disease"/>
            <person name="Wu L."/>
            <person name="Ma J."/>
        </authorList>
    </citation>
    <scope>NUCLEOTIDE SEQUENCE [LARGE SCALE GENOMIC DNA]</scope>
    <source>
        <strain evidence="3">CCUG 62763</strain>
    </source>
</reference>
<comment type="caution">
    <text evidence="2">The sequence shown here is derived from an EMBL/GenBank/DDBJ whole genome shotgun (WGS) entry which is preliminary data.</text>
</comment>
<gene>
    <name evidence="2" type="ORF">ACFO3M_13850</name>
</gene>
<evidence type="ECO:0000256" key="1">
    <source>
        <dbReference type="SAM" id="MobiDB-lite"/>
    </source>
</evidence>
<protein>
    <recommendedName>
        <fullName evidence="4">NAD(P)H-binding</fullName>
    </recommendedName>
</protein>
<name>A0ABV9LJZ7_9ACTN</name>
<accession>A0ABV9LJZ7</accession>
<dbReference type="Gene3D" id="3.40.50.720">
    <property type="entry name" value="NAD(P)-binding Rossmann-like Domain"/>
    <property type="match status" value="1"/>
</dbReference>
<dbReference type="RefSeq" id="WP_387989584.1">
    <property type="nucleotide sequence ID" value="NZ_JBHSGR010000014.1"/>
</dbReference>
<organism evidence="2 3">
    <name type="scientific">Geodermatophilus arenarius</name>
    <dbReference type="NCBI Taxonomy" id="1137990"/>
    <lineage>
        <taxon>Bacteria</taxon>
        <taxon>Bacillati</taxon>
        <taxon>Actinomycetota</taxon>
        <taxon>Actinomycetes</taxon>
        <taxon>Geodermatophilales</taxon>
        <taxon>Geodermatophilaceae</taxon>
        <taxon>Geodermatophilus</taxon>
    </lineage>
</organism>
<evidence type="ECO:0008006" key="4">
    <source>
        <dbReference type="Google" id="ProtNLM"/>
    </source>
</evidence>
<feature type="region of interest" description="Disordered" evidence="1">
    <location>
        <begin position="71"/>
        <end position="93"/>
    </location>
</feature>
<evidence type="ECO:0000313" key="3">
    <source>
        <dbReference type="Proteomes" id="UP001596025"/>
    </source>
</evidence>
<dbReference type="SUPFAM" id="SSF51735">
    <property type="entry name" value="NAD(P)-binding Rossmann-fold domains"/>
    <property type="match status" value="1"/>
</dbReference>
<proteinExistence type="predicted"/>
<dbReference type="InterPro" id="IPR036291">
    <property type="entry name" value="NAD(P)-bd_dom_sf"/>
</dbReference>
<keyword evidence="3" id="KW-1185">Reference proteome</keyword>
<sequence>MTPPTGDVGPRLTRLLVQAGVRPRVLPRDPARLDGGLRDHGDAVPADLTDRDAVLRAPGGAAALDRVCPPTGAGDPAAAAAALGEAQAPSSPG</sequence>